<name>A0A7C2A8U6_DESA2</name>
<keyword evidence="1" id="KW-0732">Signal</keyword>
<evidence type="ECO:0000313" key="2">
    <source>
        <dbReference type="EMBL" id="AMM41342.1"/>
    </source>
</evidence>
<dbReference type="Proteomes" id="UP000070560">
    <property type="component" value="Chromosome"/>
</dbReference>
<dbReference type="RefSeq" id="WP_066063274.1">
    <property type="nucleotide sequence ID" value="NZ_CP013015.1"/>
</dbReference>
<evidence type="ECO:0000313" key="4">
    <source>
        <dbReference type="Proteomes" id="UP000070560"/>
    </source>
</evidence>
<dbReference type="EMBL" id="CP013015">
    <property type="protein sequence ID" value="AMM41342.1"/>
    <property type="molecule type" value="Genomic_DNA"/>
</dbReference>
<keyword evidence="4" id="KW-1185">Reference proteome</keyword>
<proteinExistence type="predicted"/>
<dbReference type="AlphaFoldDB" id="A0A7C2A8U6"/>
<accession>A0A7C2A8U6</accession>
<protein>
    <submittedName>
        <fullName evidence="2">Secreted protein</fullName>
    </submittedName>
</protein>
<evidence type="ECO:0000313" key="3">
    <source>
        <dbReference type="EMBL" id="HEC68235.1"/>
    </source>
</evidence>
<sequence length="147" mass="16860">MLKKFFSLFFLCSYFFILGVNTGTIEEQKNVHNEGLLNAILSINKDSKKQFKKEFCRVFATTVKGCHDLKIKGITEVIALSMIEQELILAGIKSMPLSIVDQIRNSLRQACMLGYHLPKNVVNIEKTYFDYCVNCNGRREKITEIDL</sequence>
<dbReference type="EMBL" id="DRIH01000191">
    <property type="protein sequence ID" value="HEC68235.1"/>
    <property type="molecule type" value="Genomic_DNA"/>
</dbReference>
<dbReference type="KEGG" id="daw:HS1_001546"/>
<dbReference type="Proteomes" id="UP000885738">
    <property type="component" value="Unassembled WGS sequence"/>
</dbReference>
<reference evidence="2 4" key="1">
    <citation type="submission" date="2015-10" db="EMBL/GenBank/DDBJ databases">
        <title>Candidatus Desulfofervidus auxilii, a hydrogenotrophic sulfate-reducing bacterium involved in the thermophilic anaerobic oxidation of methane.</title>
        <authorList>
            <person name="Krukenberg V."/>
            <person name="Richter M."/>
            <person name="Wegener G."/>
        </authorList>
    </citation>
    <scope>NUCLEOTIDE SEQUENCE [LARGE SCALE GENOMIC DNA]</scope>
    <source>
        <strain evidence="2 4">HS1</strain>
    </source>
</reference>
<feature type="chain" id="PRO_5039820234" evidence="1">
    <location>
        <begin position="23"/>
        <end position="147"/>
    </location>
</feature>
<organism evidence="3">
    <name type="scientific">Desulfofervidus auxilii</name>
    <dbReference type="NCBI Taxonomy" id="1621989"/>
    <lineage>
        <taxon>Bacteria</taxon>
        <taxon>Pseudomonadati</taxon>
        <taxon>Thermodesulfobacteriota</taxon>
        <taxon>Candidatus Desulfofervidia</taxon>
        <taxon>Candidatus Desulfofervidales</taxon>
        <taxon>Candidatus Desulfofervidaceae</taxon>
        <taxon>Candidatus Desulfofervidus</taxon>
    </lineage>
</organism>
<gene>
    <name evidence="3" type="ORF">ENI35_05455</name>
    <name evidence="2" type="ORF">HS1_001546</name>
</gene>
<evidence type="ECO:0000256" key="1">
    <source>
        <dbReference type="SAM" id="SignalP"/>
    </source>
</evidence>
<reference evidence="3" key="2">
    <citation type="journal article" date="2020" name="mSystems">
        <title>Genome- and Community-Level Interaction Insights into Carbon Utilization and Element Cycling Functions of Hydrothermarchaeota in Hydrothermal Sediment.</title>
        <authorList>
            <person name="Zhou Z."/>
            <person name="Liu Y."/>
            <person name="Xu W."/>
            <person name="Pan J."/>
            <person name="Luo Z.H."/>
            <person name="Li M."/>
        </authorList>
    </citation>
    <scope>NUCLEOTIDE SEQUENCE [LARGE SCALE GENOMIC DNA]</scope>
    <source>
        <strain evidence="3">HyVt-389</strain>
    </source>
</reference>
<feature type="signal peptide" evidence="1">
    <location>
        <begin position="1"/>
        <end position="22"/>
    </location>
</feature>